<evidence type="ECO:0000256" key="1">
    <source>
        <dbReference type="SAM" id="MobiDB-lite"/>
    </source>
</evidence>
<dbReference type="EMBL" id="PFBP01000011">
    <property type="protein sequence ID" value="PIT90028.1"/>
    <property type="molecule type" value="Genomic_DNA"/>
</dbReference>
<sequence>MLNSNQILIKDKSGRIRPVNLDMQAKSVPSAPRAPTPVATSEKKETETEEPKSNLIAKEMAMPAFYFNLEDEEEAAQYKNQDKLKARAKKQVIIEYAIDDIFKKSALIIDQGAKDRLRRIVESRLRDIRDLIETKDALIKPRVSGGTGLNEEQTKRVLKNIEAYRLKIYEGKDMEEEIILESSPQPKIADWHLSPRPRNNGQTFDIIKKESSTLKELPDLRNVKQVFDVKAPVSPIVAQSRLKSVADLRDIATSHDNFKNLYQPKSNVFIQQERNRPIYGPVEELAHLSLDDLRCLGKNLSDAFVKIKHKIEMLQDESYEKRTLGLQAWRQSPVYQNYLMIGQRSVEKGLDVSQVIQQKQAANEQCLTLEEFMAVADFNEELSY</sequence>
<gene>
    <name evidence="2" type="ORF">COU23_00720</name>
</gene>
<feature type="compositionally biased region" description="Basic and acidic residues" evidence="1">
    <location>
        <begin position="41"/>
        <end position="52"/>
    </location>
</feature>
<evidence type="ECO:0000313" key="3">
    <source>
        <dbReference type="Proteomes" id="UP000231464"/>
    </source>
</evidence>
<reference evidence="3" key="1">
    <citation type="submission" date="2017-09" db="EMBL/GenBank/DDBJ databases">
        <title>Depth-based differentiation of microbial function through sediment-hosted aquifers and enrichment of novel symbionts in the deep terrestrial subsurface.</title>
        <authorList>
            <person name="Probst A.J."/>
            <person name="Ladd B."/>
            <person name="Jarett J.K."/>
            <person name="Geller-Mcgrath D.E."/>
            <person name="Sieber C.M.K."/>
            <person name="Emerson J.B."/>
            <person name="Anantharaman K."/>
            <person name="Thomas B.C."/>
            <person name="Malmstrom R."/>
            <person name="Stieglmeier M."/>
            <person name="Klingl A."/>
            <person name="Woyke T."/>
            <person name="Ryan C.M."/>
            <person name="Banfield J.F."/>
        </authorList>
    </citation>
    <scope>NUCLEOTIDE SEQUENCE [LARGE SCALE GENOMIC DNA]</scope>
</reference>
<dbReference type="Proteomes" id="UP000231464">
    <property type="component" value="Unassembled WGS sequence"/>
</dbReference>
<comment type="caution">
    <text evidence="2">The sequence shown here is derived from an EMBL/GenBank/DDBJ whole genome shotgun (WGS) entry which is preliminary data.</text>
</comment>
<feature type="region of interest" description="Disordered" evidence="1">
    <location>
        <begin position="22"/>
        <end position="52"/>
    </location>
</feature>
<name>A0A2M6WB38_9BACT</name>
<dbReference type="AlphaFoldDB" id="A0A2M6WB38"/>
<accession>A0A2M6WB38</accession>
<evidence type="ECO:0000313" key="2">
    <source>
        <dbReference type="EMBL" id="PIT90028.1"/>
    </source>
</evidence>
<proteinExistence type="predicted"/>
<organism evidence="2 3">
    <name type="scientific">Candidatus Kuenenbacteria bacterium CG10_big_fil_rev_8_21_14_0_10_36_11</name>
    <dbReference type="NCBI Taxonomy" id="1974618"/>
    <lineage>
        <taxon>Bacteria</taxon>
        <taxon>Candidatus Kueneniibacteriota</taxon>
    </lineage>
</organism>
<protein>
    <submittedName>
        <fullName evidence="2">Uncharacterized protein</fullName>
    </submittedName>
</protein>